<evidence type="ECO:0000313" key="9">
    <source>
        <dbReference type="EMBL" id="NOU82992.1"/>
    </source>
</evidence>
<evidence type="ECO:0000256" key="6">
    <source>
        <dbReference type="SAM" id="MobiDB-lite"/>
    </source>
</evidence>
<organism evidence="9 10">
    <name type="scientific">Paenibacillus phytohabitans</name>
    <dbReference type="NCBI Taxonomy" id="2654978"/>
    <lineage>
        <taxon>Bacteria</taxon>
        <taxon>Bacillati</taxon>
        <taxon>Bacillota</taxon>
        <taxon>Bacilli</taxon>
        <taxon>Bacillales</taxon>
        <taxon>Paenibacillaceae</taxon>
        <taxon>Paenibacillus</taxon>
    </lineage>
</organism>
<sequence length="95" mass="9835">MIIDDPLPLGPVATVTPRPLVVTPSPTLTPSPSATPSPTPIVTIIDEEIPLGNVPADAALPKTGESSPAPYYLVGLALAGLGIFLGRRSRTDKRK</sequence>
<evidence type="ECO:0000259" key="8">
    <source>
        <dbReference type="PROSITE" id="PS50847"/>
    </source>
</evidence>
<feature type="transmembrane region" description="Helical" evidence="7">
    <location>
        <begin position="69"/>
        <end position="86"/>
    </location>
</feature>
<keyword evidence="3" id="KW-0964">Secreted</keyword>
<gene>
    <name evidence="9" type="ORF">GC101_29440</name>
</gene>
<keyword evidence="10" id="KW-1185">Reference proteome</keyword>
<dbReference type="NCBIfam" id="TIGR01167">
    <property type="entry name" value="LPXTG_anchor"/>
    <property type="match status" value="1"/>
</dbReference>
<dbReference type="EMBL" id="WHOB01000089">
    <property type="protein sequence ID" value="NOU82992.1"/>
    <property type="molecule type" value="Genomic_DNA"/>
</dbReference>
<comment type="subcellular location">
    <subcellularLocation>
        <location evidence="1">Secreted</location>
        <location evidence="1">Cell wall</location>
        <topology evidence="1">Peptidoglycan-anchor</topology>
    </subcellularLocation>
</comment>
<evidence type="ECO:0000256" key="7">
    <source>
        <dbReference type="SAM" id="Phobius"/>
    </source>
</evidence>
<dbReference type="InterPro" id="IPR019931">
    <property type="entry name" value="LPXTG_anchor"/>
</dbReference>
<evidence type="ECO:0000256" key="4">
    <source>
        <dbReference type="ARBA" id="ARBA00022729"/>
    </source>
</evidence>
<dbReference type="Proteomes" id="UP000596857">
    <property type="component" value="Unassembled WGS sequence"/>
</dbReference>
<accession>A0ABX1YPK2</accession>
<reference evidence="9 10" key="1">
    <citation type="submission" date="2019-10" db="EMBL/GenBank/DDBJ databases">
        <title>Description of Paenibacillus terricola sp. nov.</title>
        <authorList>
            <person name="Carlier A."/>
            <person name="Qi S."/>
        </authorList>
    </citation>
    <scope>NUCLEOTIDE SEQUENCE [LARGE SCALE GENOMIC DNA]</scope>
    <source>
        <strain evidence="9 10">LMG 31459</strain>
    </source>
</reference>
<evidence type="ECO:0000313" key="10">
    <source>
        <dbReference type="Proteomes" id="UP000596857"/>
    </source>
</evidence>
<protein>
    <submittedName>
        <fullName evidence="9">LPXTG cell wall anchor domain-containing protein</fullName>
    </submittedName>
</protein>
<name>A0ABX1YPK2_9BACL</name>
<evidence type="ECO:0000256" key="2">
    <source>
        <dbReference type="ARBA" id="ARBA00022512"/>
    </source>
</evidence>
<dbReference type="PROSITE" id="PS50847">
    <property type="entry name" value="GRAM_POS_ANCHORING"/>
    <property type="match status" value="1"/>
</dbReference>
<feature type="domain" description="Gram-positive cocci surface proteins LPxTG" evidence="8">
    <location>
        <begin position="60"/>
        <end position="95"/>
    </location>
</feature>
<evidence type="ECO:0000256" key="1">
    <source>
        <dbReference type="ARBA" id="ARBA00004168"/>
    </source>
</evidence>
<keyword evidence="7" id="KW-1133">Transmembrane helix</keyword>
<evidence type="ECO:0000256" key="5">
    <source>
        <dbReference type="ARBA" id="ARBA00023088"/>
    </source>
</evidence>
<keyword evidence="7" id="KW-0812">Transmembrane</keyword>
<comment type="caution">
    <text evidence="9">The sequence shown here is derived from an EMBL/GenBank/DDBJ whole genome shotgun (WGS) entry which is preliminary data.</text>
</comment>
<evidence type="ECO:0000256" key="3">
    <source>
        <dbReference type="ARBA" id="ARBA00022525"/>
    </source>
</evidence>
<feature type="compositionally biased region" description="Pro residues" evidence="6">
    <location>
        <begin position="27"/>
        <end position="39"/>
    </location>
</feature>
<keyword evidence="5" id="KW-0572">Peptidoglycan-anchor</keyword>
<proteinExistence type="predicted"/>
<keyword evidence="2" id="KW-0134">Cell wall</keyword>
<feature type="region of interest" description="Disordered" evidence="6">
    <location>
        <begin position="18"/>
        <end position="39"/>
    </location>
</feature>
<keyword evidence="4" id="KW-0732">Signal</keyword>
<keyword evidence="7" id="KW-0472">Membrane</keyword>